<sequence>MANSEMFAALLQRLKDDCLNCTICTDDFKDPIILPCHHSFCRKCLGDSVRGKIINNKFQCQVCDKLTEIPVDGVQGFPVDERVANMLTKIDALLKVVPCSSCDTKENARWNCKTCRQAYCNRCIELHKNIQDAEKHQTELINAEDVGEADPEMTDSFYREARLTHYCPKHKKEELDLYCKDDNLVVCGKCIAVKHRDHEIIDAEDRATEIRNDISDVLKKGESNFKRPLVDYIDFIENTMVECRANHDETAISIHAYFQKIQAEIDAKKADCLQNLKNNYAYQVELLETISNDMSGRLGRYNNERRLLEILKSDTSDVQLIKMRDKLKDTFTAWESNDWQRPYKSITFQINVFANDKQTFEQYLDSVSLDVEDQNNDIAGVDNAAKVVVVIDQTGKEKMRLDQLDYPCDVVFNINGDVVAYFMGDRELKVYSDTGVLKHKTWHNRTLHSYEKYVQTAMYGHILAKTSGNKNIL</sequence>
<evidence type="ECO:0000313" key="5">
    <source>
        <dbReference type="Proteomes" id="UP000749559"/>
    </source>
</evidence>
<dbReference type="Pfam" id="PF13445">
    <property type="entry name" value="zf-RING_UBOX"/>
    <property type="match status" value="1"/>
</dbReference>
<organism evidence="4 5">
    <name type="scientific">Owenia fusiformis</name>
    <name type="common">Polychaete worm</name>
    <dbReference type="NCBI Taxonomy" id="6347"/>
    <lineage>
        <taxon>Eukaryota</taxon>
        <taxon>Metazoa</taxon>
        <taxon>Spiralia</taxon>
        <taxon>Lophotrochozoa</taxon>
        <taxon>Annelida</taxon>
        <taxon>Polychaeta</taxon>
        <taxon>Sedentaria</taxon>
        <taxon>Canalipalpata</taxon>
        <taxon>Sabellida</taxon>
        <taxon>Oweniida</taxon>
        <taxon>Oweniidae</taxon>
        <taxon>Owenia</taxon>
    </lineage>
</organism>
<comment type="caution">
    <text evidence="4">The sequence shown here is derived from an EMBL/GenBank/DDBJ whole genome shotgun (WGS) entry which is preliminary data.</text>
</comment>
<dbReference type="SUPFAM" id="SSF57845">
    <property type="entry name" value="B-box zinc-binding domain"/>
    <property type="match status" value="1"/>
</dbReference>
<dbReference type="AlphaFoldDB" id="A0A8J1XY70"/>
<dbReference type="CDD" id="cd19757">
    <property type="entry name" value="Bbox1"/>
    <property type="match status" value="1"/>
</dbReference>
<evidence type="ECO:0000256" key="3">
    <source>
        <dbReference type="ARBA" id="ARBA00022833"/>
    </source>
</evidence>
<dbReference type="InterPro" id="IPR027370">
    <property type="entry name" value="Znf-RING_euk"/>
</dbReference>
<name>A0A8J1XY70_OWEFU</name>
<evidence type="ECO:0000313" key="4">
    <source>
        <dbReference type="EMBL" id="CAH1790801.1"/>
    </source>
</evidence>
<reference evidence="4" key="1">
    <citation type="submission" date="2022-03" db="EMBL/GenBank/DDBJ databases">
        <authorList>
            <person name="Martin C."/>
        </authorList>
    </citation>
    <scope>NUCLEOTIDE SEQUENCE</scope>
</reference>
<dbReference type="InterPro" id="IPR047153">
    <property type="entry name" value="TRIM45/56/19-like"/>
</dbReference>
<dbReference type="PANTHER" id="PTHR25462:SF296">
    <property type="entry name" value="MEIOTIC P26, ISOFORM F"/>
    <property type="match status" value="1"/>
</dbReference>
<keyword evidence="5" id="KW-1185">Reference proteome</keyword>
<dbReference type="SMART" id="SM00184">
    <property type="entry name" value="RING"/>
    <property type="match status" value="2"/>
</dbReference>
<gene>
    <name evidence="4" type="ORF">OFUS_LOCUS15969</name>
</gene>
<keyword evidence="3" id="KW-0862">Zinc</keyword>
<dbReference type="SMART" id="SM00336">
    <property type="entry name" value="BBOX"/>
    <property type="match status" value="2"/>
</dbReference>
<dbReference type="GO" id="GO:0008270">
    <property type="term" value="F:zinc ion binding"/>
    <property type="evidence" value="ECO:0007669"/>
    <property type="project" value="UniProtKB-KW"/>
</dbReference>
<dbReference type="Pfam" id="PF00643">
    <property type="entry name" value="zf-B_box"/>
    <property type="match status" value="1"/>
</dbReference>
<dbReference type="InterPro" id="IPR001841">
    <property type="entry name" value="Znf_RING"/>
</dbReference>
<keyword evidence="2" id="KW-0863">Zinc-finger</keyword>
<dbReference type="InterPro" id="IPR017907">
    <property type="entry name" value="Znf_RING_CS"/>
</dbReference>
<dbReference type="InterPro" id="IPR013083">
    <property type="entry name" value="Znf_RING/FYVE/PHD"/>
</dbReference>
<dbReference type="Gene3D" id="3.30.160.60">
    <property type="entry name" value="Classic Zinc Finger"/>
    <property type="match status" value="1"/>
</dbReference>
<evidence type="ECO:0000256" key="2">
    <source>
        <dbReference type="ARBA" id="ARBA00022771"/>
    </source>
</evidence>
<proteinExistence type="predicted"/>
<dbReference type="Proteomes" id="UP000749559">
    <property type="component" value="Unassembled WGS sequence"/>
</dbReference>
<evidence type="ECO:0000256" key="1">
    <source>
        <dbReference type="ARBA" id="ARBA00022723"/>
    </source>
</evidence>
<keyword evidence="1" id="KW-0479">Metal-binding</keyword>
<dbReference type="SUPFAM" id="SSF57850">
    <property type="entry name" value="RING/U-box"/>
    <property type="match status" value="1"/>
</dbReference>
<protein>
    <submittedName>
        <fullName evidence="4">Uncharacterized protein</fullName>
    </submittedName>
</protein>
<dbReference type="PROSITE" id="PS50089">
    <property type="entry name" value="ZF_RING_2"/>
    <property type="match status" value="1"/>
</dbReference>
<dbReference type="Gene3D" id="3.30.40.10">
    <property type="entry name" value="Zinc/RING finger domain, C3HC4 (zinc finger)"/>
    <property type="match status" value="1"/>
</dbReference>
<accession>A0A8J1XY70</accession>
<dbReference type="EMBL" id="CAIIXF020000008">
    <property type="protein sequence ID" value="CAH1790801.1"/>
    <property type="molecule type" value="Genomic_DNA"/>
</dbReference>
<dbReference type="Gene3D" id="4.10.830.40">
    <property type="match status" value="1"/>
</dbReference>
<dbReference type="CDD" id="cd19769">
    <property type="entry name" value="Bbox2_TRIM16-like"/>
    <property type="match status" value="1"/>
</dbReference>
<dbReference type="PROSITE" id="PS00518">
    <property type="entry name" value="ZF_RING_1"/>
    <property type="match status" value="1"/>
</dbReference>
<dbReference type="InterPro" id="IPR000315">
    <property type="entry name" value="Znf_B-box"/>
</dbReference>
<dbReference type="OrthoDB" id="6108862at2759"/>
<dbReference type="PANTHER" id="PTHR25462">
    <property type="entry name" value="BONUS, ISOFORM C-RELATED"/>
    <property type="match status" value="1"/>
</dbReference>
<dbReference type="PROSITE" id="PS50119">
    <property type="entry name" value="ZF_BBOX"/>
    <property type="match status" value="2"/>
</dbReference>